<proteinExistence type="predicted"/>
<comment type="caution">
    <text evidence="2">The sequence shown here is derived from an EMBL/GenBank/DDBJ whole genome shotgun (WGS) entry which is preliminary data.</text>
</comment>
<accession>A0A0V8J1N2</accession>
<dbReference type="Proteomes" id="UP000054099">
    <property type="component" value="Unassembled WGS sequence"/>
</dbReference>
<dbReference type="RefSeq" id="WP_061974375.1">
    <property type="nucleotide sequence ID" value="NZ_FMAV01000004.1"/>
</dbReference>
<evidence type="ECO:0000256" key="1">
    <source>
        <dbReference type="SAM" id="Coils"/>
    </source>
</evidence>
<feature type="coiled-coil region" evidence="1">
    <location>
        <begin position="11"/>
        <end position="45"/>
    </location>
</feature>
<evidence type="ECO:0000313" key="3">
    <source>
        <dbReference type="Proteomes" id="UP000054099"/>
    </source>
</evidence>
<dbReference type="AlphaFoldDB" id="A0A0V8J1N2"/>
<sequence length="213" mass="24341">MSDTYNQYYYIQQMQGQLQCLQDKVCELEKQIEDLTKDMKKVKDQPTTQIQYSFDQLKIERLDGTLNIGLSSDADGKNIVDDFTVGGESIAVPNNGGSPPGSLSSSREYTEIMRNLEEYLKVEAADDIAKIEEEHEHKLEETYHELIINDIRTQLPGRLEHYMQKYPPQNQEGLLLVENKVKGDVYKGMEHFILSLKNNNIGGENHEIPGDQS</sequence>
<dbReference type="Pfam" id="PF10737">
    <property type="entry name" value="GerPC"/>
    <property type="match status" value="1"/>
</dbReference>
<keyword evidence="3" id="KW-1185">Reference proteome</keyword>
<gene>
    <name evidence="2" type="ORF">AS030_18340</name>
</gene>
<dbReference type="InterPro" id="IPR019673">
    <property type="entry name" value="Spore_germination_GerPC"/>
</dbReference>
<reference evidence="2 3" key="1">
    <citation type="journal article" date="2014" name="Antonie Van Leeuwenhoek">
        <title>Fictibacillus enclensis sp. nov., isolated from marine sediment.</title>
        <authorList>
            <person name="Dastager S.G."/>
            <person name="Mawlankar R."/>
            <person name="Srinivasan K."/>
            <person name="Tang S.K."/>
            <person name="Lee J.C."/>
            <person name="Ramana V.V."/>
            <person name="Shouche Y.S."/>
        </authorList>
    </citation>
    <scope>NUCLEOTIDE SEQUENCE [LARGE SCALE GENOMIC DNA]</scope>
    <source>
        <strain evidence="2 3">NIO-1003</strain>
    </source>
</reference>
<evidence type="ECO:0000313" key="2">
    <source>
        <dbReference type="EMBL" id="KSU80916.1"/>
    </source>
</evidence>
<organism evidence="2 3">
    <name type="scientific">Fictibacillus enclensis</name>
    <dbReference type="NCBI Taxonomy" id="1017270"/>
    <lineage>
        <taxon>Bacteria</taxon>
        <taxon>Bacillati</taxon>
        <taxon>Bacillota</taxon>
        <taxon>Bacilli</taxon>
        <taxon>Bacillales</taxon>
        <taxon>Fictibacillaceae</taxon>
        <taxon>Fictibacillus</taxon>
    </lineage>
</organism>
<name>A0A0V8J1N2_9BACL</name>
<protein>
    <submittedName>
        <fullName evidence="2">Uncharacterized protein</fullName>
    </submittedName>
</protein>
<dbReference type="OrthoDB" id="2991331at2"/>
<keyword evidence="1" id="KW-0175">Coiled coil</keyword>
<dbReference type="EMBL" id="LNQN01000006">
    <property type="protein sequence ID" value="KSU80916.1"/>
    <property type="molecule type" value="Genomic_DNA"/>
</dbReference>